<dbReference type="OrthoDB" id="1429235at2"/>
<evidence type="ECO:0000313" key="2">
    <source>
        <dbReference type="Proteomes" id="UP000319209"/>
    </source>
</evidence>
<dbReference type="Proteomes" id="UP000319209">
    <property type="component" value="Chromosome"/>
</dbReference>
<evidence type="ECO:0000313" key="1">
    <source>
        <dbReference type="EMBL" id="QDO95305.1"/>
    </source>
</evidence>
<dbReference type="EMBL" id="CP041637">
    <property type="protein sequence ID" value="QDO95305.1"/>
    <property type="molecule type" value="Genomic_DNA"/>
</dbReference>
<keyword evidence="2" id="KW-1185">Reference proteome</keyword>
<protein>
    <submittedName>
        <fullName evidence="1">Uncharacterized protein</fullName>
    </submittedName>
</protein>
<reference evidence="1 2" key="1">
    <citation type="submission" date="2019-07" db="EMBL/GenBank/DDBJ databases">
        <title>Genome sequencing for Formosa sp. PS13.</title>
        <authorList>
            <person name="Park S.-J."/>
        </authorList>
    </citation>
    <scope>NUCLEOTIDE SEQUENCE [LARGE SCALE GENOMIC DNA]</scope>
    <source>
        <strain evidence="1 2">PS13</strain>
    </source>
</reference>
<sequence length="339" mass="40159">MMISYIDDLYLIHFFKTFSNSERFSEEADTLAEIFDFFKSKSDIKLETDLKQVINELDNKTAQLATVLINKFTTGRNNTKISSHCQNEFRNLKRVDVYSKLKHPFSSFWLGREYNHSAEKYELNNPYFFITPENDLLKWKTISKQRIFYVQHYAVGKEEEILTHWEQLFEYKHSFRDILISDRYCLKDNVAFKENIIPLLKTILKPGSVGINISFFIKPGEALYSSVDELYSFVEQSLHEHDIRFSNISIILSRKTPHDRYIMTNNFIFESGDSFSYFEKNNIHKTSGTKLTIRPIFKFEPNVLQNLIYKWQHISLTTDENNKYYKKPLGLISSTELKN</sequence>
<organism evidence="1 2">
    <name type="scientific">Formosa sediminum</name>
    <dbReference type="NCBI Taxonomy" id="2594004"/>
    <lineage>
        <taxon>Bacteria</taxon>
        <taxon>Pseudomonadati</taxon>
        <taxon>Bacteroidota</taxon>
        <taxon>Flavobacteriia</taxon>
        <taxon>Flavobacteriales</taxon>
        <taxon>Flavobacteriaceae</taxon>
        <taxon>Formosa</taxon>
    </lineage>
</organism>
<proteinExistence type="predicted"/>
<name>A0A516GUY9_9FLAO</name>
<dbReference type="KEGG" id="fop:FNB79_15445"/>
<accession>A0A516GUY9</accession>
<gene>
    <name evidence="1" type="ORF">FNB79_15445</name>
</gene>
<dbReference type="AlphaFoldDB" id="A0A516GUY9"/>
<dbReference type="RefSeq" id="WP_143382213.1">
    <property type="nucleotide sequence ID" value="NZ_CP041637.1"/>
</dbReference>